<accession>A0ABT7HL18</accession>
<reference evidence="1 2" key="1">
    <citation type="submission" date="2023-06" db="EMBL/GenBank/DDBJ databases">
        <title>Antibody response to the Sneathia vaginalis cytopathogenic toxin A during pregnancy.</title>
        <authorList>
            <person name="Mccoy Z.T."/>
            <person name="Serrano M.G."/>
            <person name="Spaine K."/>
            <person name="Edwards D.J."/>
            <person name="Buck G.A."/>
            <person name="Jefferson K."/>
        </authorList>
    </citation>
    <scope>NUCLEOTIDE SEQUENCE [LARGE SCALE GENOMIC DNA]</scope>
    <source>
        <strain evidence="1 2">CCUG 42621</strain>
    </source>
</reference>
<dbReference type="EMBL" id="JASSPP010000017">
    <property type="protein sequence ID" value="MDK9581228.1"/>
    <property type="molecule type" value="Genomic_DNA"/>
</dbReference>
<protein>
    <submittedName>
        <fullName evidence="1">Uncharacterized protein</fullName>
    </submittedName>
</protein>
<evidence type="ECO:0000313" key="2">
    <source>
        <dbReference type="Proteomes" id="UP001225134"/>
    </source>
</evidence>
<dbReference type="Proteomes" id="UP001225134">
    <property type="component" value="Unassembled WGS sequence"/>
</dbReference>
<proteinExistence type="predicted"/>
<sequence>MKKSELEKKILEEYMKEKDLICGCEEISFEDYKKYYLATKKKK</sequence>
<comment type="caution">
    <text evidence="1">The sequence shown here is derived from an EMBL/GenBank/DDBJ whole genome shotgun (WGS) entry which is preliminary data.</text>
</comment>
<name>A0ABT7HL18_9FUSO</name>
<evidence type="ECO:0000313" key="1">
    <source>
        <dbReference type="EMBL" id="MDK9581228.1"/>
    </source>
</evidence>
<dbReference type="RefSeq" id="WP_269744844.1">
    <property type="nucleotide sequence ID" value="NZ_CAMPUK010000003.1"/>
</dbReference>
<gene>
    <name evidence="1" type="ORF">QQA45_07010</name>
</gene>
<organism evidence="1 2">
    <name type="scientific">Sneathia sanguinegens</name>
    <dbReference type="NCBI Taxonomy" id="40543"/>
    <lineage>
        <taxon>Bacteria</taxon>
        <taxon>Fusobacteriati</taxon>
        <taxon>Fusobacteriota</taxon>
        <taxon>Fusobacteriia</taxon>
        <taxon>Fusobacteriales</taxon>
        <taxon>Leptotrichiaceae</taxon>
        <taxon>Sneathia</taxon>
    </lineage>
</organism>
<keyword evidence="2" id="KW-1185">Reference proteome</keyword>